<comment type="similarity">
    <text evidence="1">Belongs to the GTP cyclohydrolase I type 2/NIF3 family.</text>
</comment>
<dbReference type="InterPro" id="IPR036069">
    <property type="entry name" value="DUF34/NIF3_sf"/>
</dbReference>
<feature type="binding site" evidence="4">
    <location>
        <position position="103"/>
    </location>
    <ligand>
        <name>a divalent metal cation</name>
        <dbReference type="ChEBI" id="CHEBI:60240"/>
        <label>1</label>
    </ligand>
</feature>
<feature type="binding site" evidence="4">
    <location>
        <position position="224"/>
    </location>
    <ligand>
        <name>a divalent metal cation</name>
        <dbReference type="ChEBI" id="CHEBI:60240"/>
        <label>1</label>
    </ligand>
</feature>
<dbReference type="Proteomes" id="UP000032439">
    <property type="component" value="Unassembled WGS sequence"/>
</dbReference>
<evidence type="ECO:0000256" key="4">
    <source>
        <dbReference type="PIRSR" id="PIRSR602678-1"/>
    </source>
</evidence>
<dbReference type="SUPFAM" id="SSF102705">
    <property type="entry name" value="NIF3 (NGG1p interacting factor 3)-like"/>
    <property type="match status" value="1"/>
</dbReference>
<dbReference type="PATRIC" id="fig|316.110.peg.873"/>
<dbReference type="NCBIfam" id="TIGR00486">
    <property type="entry name" value="YbgI_SA1388"/>
    <property type="match status" value="1"/>
</dbReference>
<evidence type="ECO:0000313" key="6">
    <source>
        <dbReference type="Proteomes" id="UP000032439"/>
    </source>
</evidence>
<dbReference type="RefSeq" id="WP_044315488.1">
    <property type="nucleotide sequence ID" value="NZ_JXXD01000141.1"/>
</dbReference>
<feature type="binding site" evidence="4">
    <location>
        <position position="65"/>
    </location>
    <ligand>
        <name>a divalent metal cation</name>
        <dbReference type="ChEBI" id="CHEBI:60240"/>
        <label>1</label>
    </ligand>
</feature>
<proteinExistence type="inferred from homology"/>
<evidence type="ECO:0000256" key="3">
    <source>
        <dbReference type="ARBA" id="ARBA00022723"/>
    </source>
</evidence>
<dbReference type="GO" id="GO:0046872">
    <property type="term" value="F:metal ion binding"/>
    <property type="evidence" value="ECO:0007669"/>
    <property type="project" value="UniProtKB-KW"/>
</dbReference>
<evidence type="ECO:0000256" key="1">
    <source>
        <dbReference type="ARBA" id="ARBA00006964"/>
    </source>
</evidence>
<comment type="caution">
    <text evidence="5">The sequence shown here is derived from an EMBL/GenBank/DDBJ whole genome shotgun (WGS) entry which is preliminary data.</text>
</comment>
<dbReference type="AlphaFoldDB" id="A0A0D7E3M5"/>
<sequence length="252" mass="27066">MTVALTALVQEADRYLDAARIADYCPNGLQVEGRPRVARIVSGVTASQALLDAAVEAGADVVLVHHGYFWKNEDARIVGMKQRRLKTLLSNDVSLLAYHLPLDVHPEVGNNARLGALLGLSIDGPLEPGNPHSVGLVGSLEKPLAPAEFMRRIHDVLGREPLMVAGDSPIRRVAWCTGGAQGYIDQAVAVGVDAYITGEISEPTAHIARENGLSFFAAGHHATERYGVHALGEYLANRFGIEHQFIDCPNPA</sequence>
<dbReference type="InterPro" id="IPR002678">
    <property type="entry name" value="DUF34/NIF3"/>
</dbReference>
<gene>
    <name evidence="5" type="ORF">LO50_14920</name>
</gene>
<feature type="binding site" evidence="4">
    <location>
        <position position="220"/>
    </location>
    <ligand>
        <name>a divalent metal cation</name>
        <dbReference type="ChEBI" id="CHEBI:60240"/>
        <label>1</label>
    </ligand>
</feature>
<accession>A0A0D7E3M5</accession>
<dbReference type="Gene3D" id="3.40.1390.30">
    <property type="entry name" value="NIF3 (NGG1p interacting factor 3)-like"/>
    <property type="match status" value="2"/>
</dbReference>
<reference evidence="5 6" key="1">
    <citation type="submission" date="2014-11" db="EMBL/GenBank/DDBJ databases">
        <title>Genomics and ecophysiology of heterotrophic nitrogen fixing bacteria isolated from estuarine surface water.</title>
        <authorList>
            <person name="Bentzon-Tilia M."/>
            <person name="Severin I."/>
            <person name="Hansen L.H."/>
            <person name="Riemann L."/>
        </authorList>
    </citation>
    <scope>NUCLEOTIDE SEQUENCE [LARGE SCALE GENOMIC DNA]</scope>
    <source>
        <strain evidence="5 6">BAL361</strain>
    </source>
</reference>
<protein>
    <recommendedName>
        <fullName evidence="2">GTP cyclohydrolase 1 type 2 homolog</fullName>
    </recommendedName>
</protein>
<dbReference type="PANTHER" id="PTHR13799:SF14">
    <property type="entry name" value="GTP CYCLOHYDROLASE 1 TYPE 2 HOMOLOG"/>
    <property type="match status" value="1"/>
</dbReference>
<keyword evidence="3 4" id="KW-0479">Metal-binding</keyword>
<evidence type="ECO:0000256" key="2">
    <source>
        <dbReference type="ARBA" id="ARBA00022112"/>
    </source>
</evidence>
<organism evidence="5 6">
    <name type="scientific">Stutzerimonas stutzeri</name>
    <name type="common">Pseudomonas stutzeri</name>
    <dbReference type="NCBI Taxonomy" id="316"/>
    <lineage>
        <taxon>Bacteria</taxon>
        <taxon>Pseudomonadati</taxon>
        <taxon>Pseudomonadota</taxon>
        <taxon>Gammaproteobacteria</taxon>
        <taxon>Pseudomonadales</taxon>
        <taxon>Pseudomonadaceae</taxon>
        <taxon>Stutzerimonas</taxon>
    </lineage>
</organism>
<evidence type="ECO:0000313" key="5">
    <source>
        <dbReference type="EMBL" id="KIZ35055.1"/>
    </source>
</evidence>
<feature type="binding site" evidence="4">
    <location>
        <position position="66"/>
    </location>
    <ligand>
        <name>a divalent metal cation</name>
        <dbReference type="ChEBI" id="CHEBI:60240"/>
        <label>1</label>
    </ligand>
</feature>
<dbReference type="GO" id="GO:0005737">
    <property type="term" value="C:cytoplasm"/>
    <property type="evidence" value="ECO:0007669"/>
    <property type="project" value="TreeGrafter"/>
</dbReference>
<name>A0A0D7E3M5_STUST</name>
<dbReference type="FunFam" id="3.40.1390.30:FF:000002">
    <property type="entry name" value="Nif3-like dinuclear metal center protein"/>
    <property type="match status" value="1"/>
</dbReference>
<dbReference type="EMBL" id="JXXD01000141">
    <property type="protein sequence ID" value="KIZ35055.1"/>
    <property type="molecule type" value="Genomic_DNA"/>
</dbReference>
<dbReference type="PANTHER" id="PTHR13799">
    <property type="entry name" value="NGG1 INTERACTING FACTOR 3"/>
    <property type="match status" value="1"/>
</dbReference>
<dbReference type="Pfam" id="PF01784">
    <property type="entry name" value="DUF34_NIF3"/>
    <property type="match status" value="1"/>
</dbReference>